<evidence type="ECO:0000259" key="12">
    <source>
        <dbReference type="Pfam" id="PF01134"/>
    </source>
</evidence>
<dbReference type="GO" id="GO:0002098">
    <property type="term" value="P:tRNA wobble uridine modification"/>
    <property type="evidence" value="ECO:0007669"/>
    <property type="project" value="TreeGrafter"/>
</dbReference>
<dbReference type="InterPro" id="IPR002218">
    <property type="entry name" value="MnmG-rel"/>
</dbReference>
<reference evidence="13 14" key="1">
    <citation type="submission" date="2019-09" db="EMBL/GenBank/DDBJ databases">
        <title>Segnochrobactrum spirostomi gen. nov., sp. nov., isolated from the ciliate Spirostomum cf. yagiui and description of a novel family, Segnochrobactraceae fam. nov. within the order Rhizobiales of the class Alphaproteobacteria.</title>
        <authorList>
            <person name="Akter S."/>
            <person name="Shazib S.U.A."/>
            <person name="Shin M.K."/>
        </authorList>
    </citation>
    <scope>NUCLEOTIDE SEQUENCE [LARGE SCALE GENOMIC DNA]</scope>
    <source>
        <strain evidence="13 14">Sp-1</strain>
    </source>
</reference>
<dbReference type="GO" id="GO:0050660">
    <property type="term" value="F:flavin adenine dinucleotide binding"/>
    <property type="evidence" value="ECO:0007669"/>
    <property type="project" value="UniProtKB-UniRule"/>
</dbReference>
<comment type="similarity">
    <text evidence="11">Belongs to the MnmG family. TrmFO subfamily.</text>
</comment>
<dbReference type="PANTHER" id="PTHR11806">
    <property type="entry name" value="GLUCOSE INHIBITED DIVISION PROTEIN A"/>
    <property type="match status" value="1"/>
</dbReference>
<keyword evidence="4 11" id="KW-0489">Methyltransferase</keyword>
<comment type="subcellular location">
    <subcellularLocation>
        <location evidence="11">Cytoplasm</location>
    </subcellularLocation>
</comment>
<keyword evidence="3 11" id="KW-0963">Cytoplasm</keyword>
<evidence type="ECO:0000256" key="7">
    <source>
        <dbReference type="ARBA" id="ARBA00022694"/>
    </source>
</evidence>
<accession>A0A6A7Y1K7</accession>
<dbReference type="PROSITE" id="PS01281">
    <property type="entry name" value="GIDA_2"/>
    <property type="match status" value="1"/>
</dbReference>
<organism evidence="13 14">
    <name type="scientific">Segnochrobactrum spirostomi</name>
    <dbReference type="NCBI Taxonomy" id="2608987"/>
    <lineage>
        <taxon>Bacteria</taxon>
        <taxon>Pseudomonadati</taxon>
        <taxon>Pseudomonadota</taxon>
        <taxon>Alphaproteobacteria</taxon>
        <taxon>Hyphomicrobiales</taxon>
        <taxon>Segnochrobactraceae</taxon>
        <taxon>Segnochrobactrum</taxon>
    </lineage>
</organism>
<comment type="catalytic activity">
    <reaction evidence="11">
        <text>uridine(54) in tRNA + (6R)-5,10-methylene-5,6,7,8-tetrahydrofolate + NADPH + H(+) = 5-methyluridine(54) in tRNA + (6S)-5,6,7,8-tetrahydrofolate + NADP(+)</text>
        <dbReference type="Rhea" id="RHEA:62372"/>
        <dbReference type="Rhea" id="RHEA-COMP:10167"/>
        <dbReference type="Rhea" id="RHEA-COMP:10193"/>
        <dbReference type="ChEBI" id="CHEBI:15378"/>
        <dbReference type="ChEBI" id="CHEBI:15636"/>
        <dbReference type="ChEBI" id="CHEBI:57453"/>
        <dbReference type="ChEBI" id="CHEBI:57783"/>
        <dbReference type="ChEBI" id="CHEBI:58349"/>
        <dbReference type="ChEBI" id="CHEBI:65315"/>
        <dbReference type="ChEBI" id="CHEBI:74447"/>
        <dbReference type="EC" id="2.1.1.74"/>
    </reaction>
</comment>
<dbReference type="Proteomes" id="UP000332515">
    <property type="component" value="Unassembled WGS sequence"/>
</dbReference>
<dbReference type="InterPro" id="IPR040131">
    <property type="entry name" value="MnmG_N"/>
</dbReference>
<evidence type="ECO:0000256" key="1">
    <source>
        <dbReference type="ARBA" id="ARBA00001974"/>
    </source>
</evidence>
<dbReference type="Pfam" id="PF01134">
    <property type="entry name" value="GIDA"/>
    <property type="match status" value="1"/>
</dbReference>
<comment type="catalytic activity">
    <reaction evidence="11">
        <text>uridine(54) in tRNA + (6R)-5,10-methylene-5,6,7,8-tetrahydrofolate + NADH + H(+) = 5-methyluridine(54) in tRNA + (6S)-5,6,7,8-tetrahydrofolate + NAD(+)</text>
        <dbReference type="Rhea" id="RHEA:16873"/>
        <dbReference type="Rhea" id="RHEA-COMP:10167"/>
        <dbReference type="Rhea" id="RHEA-COMP:10193"/>
        <dbReference type="ChEBI" id="CHEBI:15378"/>
        <dbReference type="ChEBI" id="CHEBI:15636"/>
        <dbReference type="ChEBI" id="CHEBI:57453"/>
        <dbReference type="ChEBI" id="CHEBI:57540"/>
        <dbReference type="ChEBI" id="CHEBI:57945"/>
        <dbReference type="ChEBI" id="CHEBI:65315"/>
        <dbReference type="ChEBI" id="CHEBI:74447"/>
        <dbReference type="EC" id="2.1.1.74"/>
    </reaction>
</comment>
<feature type="binding site" evidence="11">
    <location>
        <begin position="17"/>
        <end position="22"/>
    </location>
    <ligand>
        <name>FAD</name>
        <dbReference type="ChEBI" id="CHEBI:57692"/>
    </ligand>
</feature>
<dbReference type="Gene3D" id="3.50.50.60">
    <property type="entry name" value="FAD/NAD(P)-binding domain"/>
    <property type="match status" value="2"/>
</dbReference>
<dbReference type="PANTHER" id="PTHR11806:SF2">
    <property type="entry name" value="METHYLENETETRAHYDROFOLATE--TRNA-(URACIL-5-)-METHYLTRANSFERASE TRMFO"/>
    <property type="match status" value="1"/>
</dbReference>
<dbReference type="AlphaFoldDB" id="A0A6A7Y1K7"/>
<dbReference type="RefSeq" id="WP_153478667.1">
    <property type="nucleotide sequence ID" value="NZ_VWNA01000001.1"/>
</dbReference>
<evidence type="ECO:0000313" key="14">
    <source>
        <dbReference type="Proteomes" id="UP000332515"/>
    </source>
</evidence>
<dbReference type="GO" id="GO:0047151">
    <property type="term" value="F:tRNA (uracil(54)-C5)-methyltransferase activity, 5,10-methylenetetrahydrofolate-dependent"/>
    <property type="evidence" value="ECO:0007669"/>
    <property type="project" value="UniProtKB-UniRule"/>
</dbReference>
<evidence type="ECO:0000256" key="6">
    <source>
        <dbReference type="ARBA" id="ARBA00022679"/>
    </source>
</evidence>
<dbReference type="SUPFAM" id="SSF51905">
    <property type="entry name" value="FAD/NAD(P)-binding domain"/>
    <property type="match status" value="1"/>
</dbReference>
<dbReference type="InterPro" id="IPR004417">
    <property type="entry name" value="TrmFO"/>
</dbReference>
<keyword evidence="8 11" id="KW-0274">FAD</keyword>
<keyword evidence="6 11" id="KW-0808">Transferase</keyword>
<keyword evidence="9 11" id="KW-0521">NADP</keyword>
<dbReference type="GO" id="GO:0005829">
    <property type="term" value="C:cytosol"/>
    <property type="evidence" value="ECO:0007669"/>
    <property type="project" value="TreeGrafter"/>
</dbReference>
<comment type="function">
    <text evidence="2">NAD-binding protein involved in the addition of a carboxymethylaminomethyl (cmnm) group at the wobble position (U34) of certain tRNAs, forming tRNA-cmnm(5)s(2)U34.</text>
</comment>
<evidence type="ECO:0000256" key="11">
    <source>
        <dbReference type="HAMAP-Rule" id="MF_01037"/>
    </source>
</evidence>
<keyword evidence="14" id="KW-1185">Reference proteome</keyword>
<dbReference type="EC" id="2.1.1.74" evidence="11"/>
<dbReference type="InterPro" id="IPR036188">
    <property type="entry name" value="FAD/NAD-bd_sf"/>
</dbReference>
<dbReference type="InterPro" id="IPR020595">
    <property type="entry name" value="MnmG-rel_CS"/>
</dbReference>
<sequence>MTETHSPSSAPPVHVVGGGLAGSEAAWQLARRGIPVVLHEMRPTAMTDAHHTGDFAELVCSNSFRSDDAETNAVGLLHAEMRRAGSLILACADTHPVPAGGALAVDRDGFSAAVTKALKEHPLIRVEPGLVADLPPEDWGSTIVATGPLTAAPLAEAIRQATGEESLAFFDAIAPIVHRETIDMEIAWFQSRYDKPGPSGTGADYLNCPMTKEQYDGFVAALIAADKVDFHAWEASTPYFDGCLPIEVMAVRGPETLRHGPMKPVGLTNPRAPDVKPYAIVQLRQDNALGTLYNIVGFQTKLKHGEQARIFRTIPGLEGAEFARLGGLHRNTFLNSPRVLDATLRLKARPHVRFAGQITGCEGYVESAAIGLLAGRFAAAERRGAEPVPPPATTALGALLGHITGGHIEAADEGAPRSFQPMNVNFGLFPPITVEKVPGVRLRGAAKSQVRKRALSARALQDVERWLGETADALEPAA</sequence>
<evidence type="ECO:0000256" key="2">
    <source>
        <dbReference type="ARBA" id="ARBA00003717"/>
    </source>
</evidence>
<evidence type="ECO:0000256" key="8">
    <source>
        <dbReference type="ARBA" id="ARBA00022827"/>
    </source>
</evidence>
<keyword evidence="7 11" id="KW-0819">tRNA processing</keyword>
<comment type="cofactor">
    <cofactor evidence="1 11">
        <name>FAD</name>
        <dbReference type="ChEBI" id="CHEBI:57692"/>
    </cofactor>
</comment>
<dbReference type="NCBIfam" id="NF003739">
    <property type="entry name" value="PRK05335.1"/>
    <property type="match status" value="1"/>
</dbReference>
<evidence type="ECO:0000256" key="9">
    <source>
        <dbReference type="ARBA" id="ARBA00022857"/>
    </source>
</evidence>
<keyword evidence="5 11" id="KW-0285">Flavoprotein</keyword>
<comment type="caution">
    <text evidence="13">The sequence shown here is derived from an EMBL/GenBank/DDBJ whole genome shotgun (WGS) entry which is preliminary data.</text>
</comment>
<dbReference type="NCBIfam" id="TIGR00137">
    <property type="entry name" value="gid_trmFO"/>
    <property type="match status" value="1"/>
</dbReference>
<dbReference type="EMBL" id="VWNA01000001">
    <property type="protein sequence ID" value="MQT11702.1"/>
    <property type="molecule type" value="Genomic_DNA"/>
</dbReference>
<proteinExistence type="inferred from homology"/>
<dbReference type="HAMAP" id="MF_01037">
    <property type="entry name" value="TrmFO"/>
    <property type="match status" value="1"/>
</dbReference>
<evidence type="ECO:0000313" key="13">
    <source>
        <dbReference type="EMBL" id="MQT11702.1"/>
    </source>
</evidence>
<name>A0A6A7Y1K7_9HYPH</name>
<evidence type="ECO:0000256" key="10">
    <source>
        <dbReference type="ARBA" id="ARBA00023027"/>
    </source>
</evidence>
<evidence type="ECO:0000256" key="3">
    <source>
        <dbReference type="ARBA" id="ARBA00022490"/>
    </source>
</evidence>
<feature type="domain" description="MnmG N-terminal" evidence="12">
    <location>
        <begin position="13"/>
        <end position="384"/>
    </location>
</feature>
<evidence type="ECO:0000256" key="4">
    <source>
        <dbReference type="ARBA" id="ARBA00022603"/>
    </source>
</evidence>
<keyword evidence="10 11" id="KW-0520">NAD</keyword>
<comment type="function">
    <text evidence="11">Catalyzes the folate-dependent formation of 5-methyl-uridine at position 54 (M-5-U54) in all tRNAs.</text>
</comment>
<dbReference type="GO" id="GO:0030488">
    <property type="term" value="P:tRNA methylation"/>
    <property type="evidence" value="ECO:0007669"/>
    <property type="project" value="TreeGrafter"/>
</dbReference>
<gene>
    <name evidence="11" type="primary">trmFO</name>
    <name evidence="13" type="ORF">F0357_03230</name>
</gene>
<protein>
    <recommendedName>
        <fullName evidence="11">Methylenetetrahydrofolate--tRNA-(uracil-5-)-methyltransferase TrmFO</fullName>
        <ecNumber evidence="11">2.1.1.74</ecNumber>
    </recommendedName>
    <alternativeName>
        <fullName evidence="11">Folate-dependent tRNA (uracil-5-)-methyltransferase</fullName>
    </alternativeName>
    <alternativeName>
        <fullName evidence="11">Folate-dependent tRNA(M-5-U54)-methyltransferase</fullName>
    </alternativeName>
</protein>
<evidence type="ECO:0000256" key="5">
    <source>
        <dbReference type="ARBA" id="ARBA00022630"/>
    </source>
</evidence>